<evidence type="ECO:0000313" key="1">
    <source>
        <dbReference type="EMBL" id="AND39019.1"/>
    </source>
</evidence>
<evidence type="ECO:0000313" key="2">
    <source>
        <dbReference type="Proteomes" id="UP000077856"/>
    </source>
</evidence>
<dbReference type="RefSeq" id="WP_019381510.1">
    <property type="nucleotide sequence ID" value="NZ_CP015506.1"/>
</dbReference>
<accession>A0A160M8P1</accession>
<sequence>MKQTIRETKKISPEIHYLDVFTKILSKGGQISNMCFTNGPESLQISFEYSFKGFPSKFKEEFKYDNERKLISWITTANEKKYSIYNSSIYKTA</sequence>
<reference evidence="1 2" key="1">
    <citation type="submission" date="2016-04" db="EMBL/GenBank/DDBJ databases">
        <title>Complete genome sequence of Bacillus oceanisediminis strain 2691.</title>
        <authorList>
            <person name="Jeong H."/>
            <person name="Kim H.J."/>
            <person name="Lee D.-W."/>
        </authorList>
    </citation>
    <scope>NUCLEOTIDE SEQUENCE [LARGE SCALE GENOMIC DNA]</scope>
    <source>
        <strain evidence="1 2">2691</strain>
    </source>
</reference>
<name>A0A160M8P1_9BACI</name>
<dbReference type="STRING" id="1196031.A361_07770"/>
<gene>
    <name evidence="1" type="ORF">A361_07770</name>
</gene>
<organism evidence="1 2">
    <name type="scientific">Cytobacillus oceanisediminis 2691</name>
    <dbReference type="NCBI Taxonomy" id="1196031"/>
    <lineage>
        <taxon>Bacteria</taxon>
        <taxon>Bacillati</taxon>
        <taxon>Bacillota</taxon>
        <taxon>Bacilli</taxon>
        <taxon>Bacillales</taxon>
        <taxon>Bacillaceae</taxon>
        <taxon>Cytobacillus</taxon>
    </lineage>
</organism>
<proteinExistence type="predicted"/>
<dbReference type="EMBL" id="CP015506">
    <property type="protein sequence ID" value="AND39019.1"/>
    <property type="molecule type" value="Genomic_DNA"/>
</dbReference>
<dbReference type="Proteomes" id="UP000077856">
    <property type="component" value="Chromosome"/>
</dbReference>
<protein>
    <submittedName>
        <fullName evidence="1">Uncharacterized protein</fullName>
    </submittedName>
</protein>
<dbReference type="KEGG" id="bon:A361_07770"/>
<dbReference type="AlphaFoldDB" id="A0A160M8P1"/>